<dbReference type="Pfam" id="PF07715">
    <property type="entry name" value="Plug"/>
    <property type="match status" value="1"/>
</dbReference>
<dbReference type="PANTHER" id="PTHR47234">
    <property type="match status" value="1"/>
</dbReference>
<dbReference type="SUPFAM" id="SSF56935">
    <property type="entry name" value="Porins"/>
    <property type="match status" value="1"/>
</dbReference>
<keyword evidence="4" id="KW-0798">TonB box</keyword>
<evidence type="ECO:0000256" key="4">
    <source>
        <dbReference type="ARBA" id="ARBA00023077"/>
    </source>
</evidence>
<dbReference type="EMBL" id="UINC01017669">
    <property type="protein sequence ID" value="SVA73531.1"/>
    <property type="molecule type" value="Genomic_DNA"/>
</dbReference>
<dbReference type="InterPro" id="IPR037066">
    <property type="entry name" value="Plug_dom_sf"/>
</dbReference>
<dbReference type="AlphaFoldDB" id="A0A381YAA1"/>
<evidence type="ECO:0000256" key="1">
    <source>
        <dbReference type="ARBA" id="ARBA00004571"/>
    </source>
</evidence>
<evidence type="ECO:0000259" key="7">
    <source>
        <dbReference type="Pfam" id="PF00593"/>
    </source>
</evidence>
<evidence type="ECO:0008006" key="10">
    <source>
        <dbReference type="Google" id="ProtNLM"/>
    </source>
</evidence>
<keyword evidence="2" id="KW-0813">Transport</keyword>
<dbReference type="InterPro" id="IPR039426">
    <property type="entry name" value="TonB-dep_rcpt-like"/>
</dbReference>
<feature type="domain" description="TonB-dependent receptor plug" evidence="8">
    <location>
        <begin position="54"/>
        <end position="169"/>
    </location>
</feature>
<name>A0A381YAA1_9ZZZZ</name>
<keyword evidence="5" id="KW-0472">Membrane</keyword>
<protein>
    <recommendedName>
        <fullName evidence="10">TonB-dependent receptor plug domain-containing protein</fullName>
    </recommendedName>
</protein>
<feature type="domain" description="TonB-dependent receptor-like beta-barrel" evidence="7">
    <location>
        <begin position="426"/>
        <end position="875"/>
    </location>
</feature>
<dbReference type="InterPro" id="IPR000531">
    <property type="entry name" value="Beta-barrel_TonB"/>
</dbReference>
<proteinExistence type="predicted"/>
<organism evidence="9">
    <name type="scientific">marine metagenome</name>
    <dbReference type="NCBI Taxonomy" id="408172"/>
    <lineage>
        <taxon>unclassified sequences</taxon>
        <taxon>metagenomes</taxon>
        <taxon>ecological metagenomes</taxon>
    </lineage>
</organism>
<evidence type="ECO:0000256" key="3">
    <source>
        <dbReference type="ARBA" id="ARBA00022692"/>
    </source>
</evidence>
<gene>
    <name evidence="9" type="ORF">METZ01_LOCUS126385</name>
</gene>
<sequence length="912" mass="99638">MEKRSLRKGFNTYLALGLSVMLFAVPAWSQDEEEEAAELGKIEITGSRLSQTDIETARPVTVITREQIELSGFETVAQVLQSTPYNSFGSFRETSGYANGQAVVNNISLRGLGSQRTLLLLDGRRVSGTGGSGGAAANLNQIPLALVERIDILRDGASAIYGSDAIGGVVNIITRKDFDGVNLSFTSGKPDTKGGEYIAATITGGTSNSKGNTFFTVQHYGQHPSYWRDTEWSHAYNYESYSSFGFPGTFYSPYFGYMADSRCPEVPVGGVGLYGNNGSYQDQLSDDGTNSNPDYPNSYTWYPYSKSYAGTAYADWSFCGYDYAQDIIMLPRAKRNGVLLKSTYDISPDVTMNAVLMISQNDADSRYAGTPVTGPYPTMSADNPNHPLIGMGYDCSVMDCLGATVFIRTVPNGTRDNTVVSNIQDLRVGFEGVLDVLGGATWEFNLQVMNNDIDNQTINLVNKPLLQKAIDDGLLDIFGVHGTPLSALASTMQQFNHTKLYQADLKSTQGDFITKFDIGELRGGPIGMVLGAEYNHLAFDQINDPASKAQLIAGTAGGDNVQSDRSRKSVFFELGLPFTEKIEMSLAGRHDTYSSAGIGGNFSPQITFAYRPVDWILLRGTYGEGFRVAAMTQLYGERSESYPSGIDVVGCANGKGFCASTQYRTLYGGNPDLKPELSDHWTMGIVLSPLPELTMQVGFWHTDFTDLISTSSIQREFNAEAAGDVNYVTRCPAGGIPGCPDGAVDYISLQVNNFAGVEAEGLDFDLTYIIDTENAGRFDIGISGAKYTKYIVQSYPESPRIEYQGEMGLPDLRMNPHVYWGKGDWNVALTGYYIAGQSEVIGGTTYDVGGHYEVNMQVEYQLPWDASVAFGATNLMNTGPETNGDYYGWYPLDWSLYDTRGRTAYIRYEQSL</sequence>
<evidence type="ECO:0000259" key="8">
    <source>
        <dbReference type="Pfam" id="PF07715"/>
    </source>
</evidence>
<dbReference type="Pfam" id="PF00593">
    <property type="entry name" value="TonB_dep_Rec_b-barrel"/>
    <property type="match status" value="1"/>
</dbReference>
<accession>A0A381YAA1</accession>
<evidence type="ECO:0000256" key="6">
    <source>
        <dbReference type="ARBA" id="ARBA00023237"/>
    </source>
</evidence>
<dbReference type="InterPro" id="IPR036942">
    <property type="entry name" value="Beta-barrel_TonB_sf"/>
</dbReference>
<comment type="subcellular location">
    <subcellularLocation>
        <location evidence="1">Cell outer membrane</location>
        <topology evidence="1">Multi-pass membrane protein</topology>
    </subcellularLocation>
</comment>
<dbReference type="InterPro" id="IPR012910">
    <property type="entry name" value="Plug_dom"/>
</dbReference>
<dbReference type="GO" id="GO:0009279">
    <property type="term" value="C:cell outer membrane"/>
    <property type="evidence" value="ECO:0007669"/>
    <property type="project" value="UniProtKB-SubCell"/>
</dbReference>
<evidence type="ECO:0000256" key="5">
    <source>
        <dbReference type="ARBA" id="ARBA00023136"/>
    </source>
</evidence>
<dbReference type="PROSITE" id="PS52016">
    <property type="entry name" value="TONB_DEPENDENT_REC_3"/>
    <property type="match status" value="1"/>
</dbReference>
<keyword evidence="6" id="KW-0998">Cell outer membrane</keyword>
<evidence type="ECO:0000256" key="2">
    <source>
        <dbReference type="ARBA" id="ARBA00022448"/>
    </source>
</evidence>
<dbReference type="PANTHER" id="PTHR47234:SF2">
    <property type="entry name" value="TONB-DEPENDENT RECEPTOR"/>
    <property type="match status" value="1"/>
</dbReference>
<dbReference type="Gene3D" id="2.40.170.20">
    <property type="entry name" value="TonB-dependent receptor, beta-barrel domain"/>
    <property type="match status" value="1"/>
</dbReference>
<reference evidence="9" key="1">
    <citation type="submission" date="2018-05" db="EMBL/GenBank/DDBJ databases">
        <authorList>
            <person name="Lanie J.A."/>
            <person name="Ng W.-L."/>
            <person name="Kazmierczak K.M."/>
            <person name="Andrzejewski T.M."/>
            <person name="Davidsen T.M."/>
            <person name="Wayne K.J."/>
            <person name="Tettelin H."/>
            <person name="Glass J.I."/>
            <person name="Rusch D."/>
            <person name="Podicherti R."/>
            <person name="Tsui H.-C.T."/>
            <person name="Winkler M.E."/>
        </authorList>
    </citation>
    <scope>NUCLEOTIDE SEQUENCE</scope>
</reference>
<evidence type="ECO:0000313" key="9">
    <source>
        <dbReference type="EMBL" id="SVA73531.1"/>
    </source>
</evidence>
<dbReference type="Gene3D" id="2.170.130.10">
    <property type="entry name" value="TonB-dependent receptor, plug domain"/>
    <property type="match status" value="1"/>
</dbReference>
<keyword evidence="3" id="KW-0812">Transmembrane</keyword>